<accession>A0A9X3HXW4</accession>
<dbReference type="EMBL" id="JAKRRY010000028">
    <property type="protein sequence ID" value="MCW8347916.1"/>
    <property type="molecule type" value="Genomic_DNA"/>
</dbReference>
<dbReference type="RefSeq" id="WP_279348324.1">
    <property type="nucleotide sequence ID" value="NZ_JAKRRY010000028.1"/>
</dbReference>
<proteinExistence type="predicted"/>
<protein>
    <submittedName>
        <fullName evidence="2">Chitobiase/beta-hexosaminidase C-terminal domain-containing protein</fullName>
    </submittedName>
</protein>
<dbReference type="Proteomes" id="UP001155587">
    <property type="component" value="Unassembled WGS sequence"/>
</dbReference>
<organism evidence="2 3">
    <name type="scientific">Vibrio qingdaonensis</name>
    <dbReference type="NCBI Taxonomy" id="2829491"/>
    <lineage>
        <taxon>Bacteria</taxon>
        <taxon>Pseudomonadati</taxon>
        <taxon>Pseudomonadota</taxon>
        <taxon>Gammaproteobacteria</taxon>
        <taxon>Vibrionales</taxon>
        <taxon>Vibrionaceae</taxon>
        <taxon>Vibrio</taxon>
    </lineage>
</organism>
<evidence type="ECO:0000259" key="1">
    <source>
        <dbReference type="Pfam" id="PF03174"/>
    </source>
</evidence>
<comment type="caution">
    <text evidence="2">The sequence shown here is derived from an EMBL/GenBank/DDBJ whole genome shotgun (WGS) entry which is preliminary data.</text>
</comment>
<feature type="domain" description="Chitobiase C-terminal" evidence="1">
    <location>
        <begin position="1"/>
        <end position="73"/>
    </location>
</feature>
<sequence>MPKLEDQGIAFNLPVPGGIIEAGLLQANSPFPGLMIEYSIDNGNTWHVYNETSSPQVAQALIRTRSGSRYSRVASVQ</sequence>
<reference evidence="2" key="1">
    <citation type="submission" date="2022-02" db="EMBL/GenBank/DDBJ databases">
        <title>Vibrio sp. nov, a new bacterium isolated from seawater.</title>
        <authorList>
            <person name="Yuan Y."/>
        </authorList>
    </citation>
    <scope>NUCLEOTIDE SEQUENCE</scope>
    <source>
        <strain evidence="2">ZSDZ65</strain>
    </source>
</reference>
<dbReference type="InterPro" id="IPR014756">
    <property type="entry name" value="Ig_E-set"/>
</dbReference>
<dbReference type="AlphaFoldDB" id="A0A9X3HXW4"/>
<dbReference type="Pfam" id="PF03174">
    <property type="entry name" value="CHB_HEX_C"/>
    <property type="match status" value="1"/>
</dbReference>
<name>A0A9X3HXW4_9VIBR</name>
<dbReference type="SUPFAM" id="SSF81296">
    <property type="entry name" value="E set domains"/>
    <property type="match status" value="1"/>
</dbReference>
<evidence type="ECO:0000313" key="3">
    <source>
        <dbReference type="Proteomes" id="UP001155587"/>
    </source>
</evidence>
<dbReference type="InterPro" id="IPR013783">
    <property type="entry name" value="Ig-like_fold"/>
</dbReference>
<dbReference type="InterPro" id="IPR004867">
    <property type="entry name" value="CHB_C_dom"/>
</dbReference>
<gene>
    <name evidence="2" type="ORF">MD535_18170</name>
</gene>
<dbReference type="CDD" id="cd02847">
    <property type="entry name" value="E_set_Chitobiase_C"/>
    <property type="match status" value="1"/>
</dbReference>
<dbReference type="Gene3D" id="2.60.40.10">
    <property type="entry name" value="Immunoglobulins"/>
    <property type="match status" value="1"/>
</dbReference>
<evidence type="ECO:0000313" key="2">
    <source>
        <dbReference type="EMBL" id="MCW8347916.1"/>
    </source>
</evidence>
<keyword evidence="3" id="KW-1185">Reference proteome</keyword>